<reference evidence="1 2" key="1">
    <citation type="journal article" date="2022" name="New Phytol.">
        <title>Ecological generalism drives hyperdiversity of secondary metabolite gene clusters in xylarialean endophytes.</title>
        <authorList>
            <person name="Franco M.E.E."/>
            <person name="Wisecaver J.H."/>
            <person name="Arnold A.E."/>
            <person name="Ju Y.M."/>
            <person name="Slot J.C."/>
            <person name="Ahrendt S."/>
            <person name="Moore L.P."/>
            <person name="Eastman K.E."/>
            <person name="Scott K."/>
            <person name="Konkel Z."/>
            <person name="Mondo S.J."/>
            <person name="Kuo A."/>
            <person name="Hayes R.D."/>
            <person name="Haridas S."/>
            <person name="Andreopoulos B."/>
            <person name="Riley R."/>
            <person name="LaButti K."/>
            <person name="Pangilinan J."/>
            <person name="Lipzen A."/>
            <person name="Amirebrahimi M."/>
            <person name="Yan J."/>
            <person name="Adam C."/>
            <person name="Keymanesh K."/>
            <person name="Ng V."/>
            <person name="Louie K."/>
            <person name="Northen T."/>
            <person name="Drula E."/>
            <person name="Henrissat B."/>
            <person name="Hsieh H.M."/>
            <person name="Youens-Clark K."/>
            <person name="Lutzoni F."/>
            <person name="Miadlikowska J."/>
            <person name="Eastwood D.C."/>
            <person name="Hamelin R.C."/>
            <person name="Grigoriev I.V."/>
            <person name="U'Ren J.M."/>
        </authorList>
    </citation>
    <scope>NUCLEOTIDE SEQUENCE [LARGE SCALE GENOMIC DNA]</scope>
    <source>
        <strain evidence="1 2">CBS 119005</strain>
    </source>
</reference>
<gene>
    <name evidence="1" type="ORF">F4820DRAFT_311002</name>
</gene>
<accession>A0ACB9Z0S5</accession>
<dbReference type="Proteomes" id="UP001497700">
    <property type="component" value="Unassembled WGS sequence"/>
</dbReference>
<evidence type="ECO:0000313" key="1">
    <source>
        <dbReference type="EMBL" id="KAI4865077.1"/>
    </source>
</evidence>
<proteinExistence type="predicted"/>
<protein>
    <submittedName>
        <fullName evidence="1">Uncharacterized protein</fullName>
    </submittedName>
</protein>
<organism evidence="1 2">
    <name type="scientific">Hypoxylon rubiginosum</name>
    <dbReference type="NCBI Taxonomy" id="110542"/>
    <lineage>
        <taxon>Eukaryota</taxon>
        <taxon>Fungi</taxon>
        <taxon>Dikarya</taxon>
        <taxon>Ascomycota</taxon>
        <taxon>Pezizomycotina</taxon>
        <taxon>Sordariomycetes</taxon>
        <taxon>Xylariomycetidae</taxon>
        <taxon>Xylariales</taxon>
        <taxon>Hypoxylaceae</taxon>
        <taxon>Hypoxylon</taxon>
    </lineage>
</organism>
<sequence>MAGVIENRGPQLLAVDYTFLLIAVITFVLRCGVRLFMVKNFGQDDWAMLFATIMFILYCSCSIAGIHYGTGHHKADLSDENYAQAAQFWWFCYLTYCWSMILAKASIALFLLRVAVRRLHVWIIYGATAITFVTCLAFFLVTVFQCHPVSYFWDKYTQTGTCIPDDVVVGLGYLYSACSIITDFTFALLPAWIISQLKMKRRTKLALIPLMAMGCVASSAVVVRCAYFSRLRDPDFLYATVDVAIWSTVEQGLAISAGSLATLRPLLKQVGYKLGVTTRPSGAGYGKMGTPGYAGSRTGPASRRRGSQSAVDALNLDTFSSTFSTKCEAGIKQHSGREPPLPGGISMGRTYEISSEYMDPAEKKSENKTDNKTDNKSKRLSSPLKKATWQRKLESDSESIEALQPESSGETIGGNKHVVPRSFLTVDSNERK</sequence>
<name>A0ACB9Z0S5_9PEZI</name>
<comment type="caution">
    <text evidence="1">The sequence shown here is derived from an EMBL/GenBank/DDBJ whole genome shotgun (WGS) entry which is preliminary data.</text>
</comment>
<evidence type="ECO:0000313" key="2">
    <source>
        <dbReference type="Proteomes" id="UP001497700"/>
    </source>
</evidence>
<dbReference type="EMBL" id="MU393477">
    <property type="protein sequence ID" value="KAI4865077.1"/>
    <property type="molecule type" value="Genomic_DNA"/>
</dbReference>
<keyword evidence="2" id="KW-1185">Reference proteome</keyword>